<feature type="transmembrane region" description="Helical" evidence="1">
    <location>
        <begin position="6"/>
        <end position="25"/>
    </location>
</feature>
<evidence type="ECO:0000259" key="2">
    <source>
        <dbReference type="Pfam" id="PF19762"/>
    </source>
</evidence>
<gene>
    <name evidence="3" type="ORF">EV696_10122</name>
</gene>
<sequence length="110" mass="11980">MDDILSLMIPIVGFICLVAIVRAVVDGRLRRRLAETHASEELVRAITEADEANRKQGAQKWGLVLIMLGVALALIDVFELGSQDPGAYGLLLAASGLGLLLHHLLQRREN</sequence>
<keyword evidence="1" id="KW-0472">Membrane</keyword>
<keyword evidence="1" id="KW-1133">Transmembrane helix</keyword>
<feature type="domain" description="DUF6249" evidence="2">
    <location>
        <begin position="14"/>
        <end position="107"/>
    </location>
</feature>
<dbReference type="Pfam" id="PF19762">
    <property type="entry name" value="DUF6249"/>
    <property type="match status" value="1"/>
</dbReference>
<feature type="transmembrane region" description="Helical" evidence="1">
    <location>
        <begin position="61"/>
        <end position="81"/>
    </location>
</feature>
<keyword evidence="1" id="KW-0812">Transmembrane</keyword>
<evidence type="ECO:0000313" key="4">
    <source>
        <dbReference type="Proteomes" id="UP000295375"/>
    </source>
</evidence>
<dbReference type="Proteomes" id="UP000295375">
    <property type="component" value="Unassembled WGS sequence"/>
</dbReference>
<protein>
    <recommendedName>
        <fullName evidence="2">DUF6249 domain-containing protein</fullName>
    </recommendedName>
</protein>
<dbReference type="OrthoDB" id="5954762at2"/>
<dbReference type="EMBL" id="SNYM01000001">
    <property type="protein sequence ID" value="TDQ51053.1"/>
    <property type="molecule type" value="Genomic_DNA"/>
</dbReference>
<keyword evidence="4" id="KW-1185">Reference proteome</keyword>
<evidence type="ECO:0000256" key="1">
    <source>
        <dbReference type="SAM" id="Phobius"/>
    </source>
</evidence>
<organism evidence="3 4">
    <name type="scientific">Permianibacter aggregans</name>
    <dbReference type="NCBI Taxonomy" id="1510150"/>
    <lineage>
        <taxon>Bacteria</taxon>
        <taxon>Pseudomonadati</taxon>
        <taxon>Pseudomonadota</taxon>
        <taxon>Gammaproteobacteria</taxon>
        <taxon>Pseudomonadales</taxon>
        <taxon>Pseudomonadaceae</taxon>
        <taxon>Permianibacter</taxon>
    </lineage>
</organism>
<accession>A0A4R6UYK8</accession>
<name>A0A4R6UYK8_9GAMM</name>
<reference evidence="3 4" key="1">
    <citation type="submission" date="2019-03" db="EMBL/GenBank/DDBJ databases">
        <title>Genomic Encyclopedia of Type Strains, Phase IV (KMG-IV): sequencing the most valuable type-strain genomes for metagenomic binning, comparative biology and taxonomic classification.</title>
        <authorList>
            <person name="Goeker M."/>
        </authorList>
    </citation>
    <scope>NUCLEOTIDE SEQUENCE [LARGE SCALE GENOMIC DNA]</scope>
    <source>
        <strain evidence="3 4">DSM 103792</strain>
    </source>
</reference>
<dbReference type="InterPro" id="IPR046216">
    <property type="entry name" value="DUF6249"/>
</dbReference>
<dbReference type="RefSeq" id="WP_133586912.1">
    <property type="nucleotide sequence ID" value="NZ_CP037953.1"/>
</dbReference>
<feature type="transmembrane region" description="Helical" evidence="1">
    <location>
        <begin position="87"/>
        <end position="105"/>
    </location>
</feature>
<proteinExistence type="predicted"/>
<comment type="caution">
    <text evidence="3">The sequence shown here is derived from an EMBL/GenBank/DDBJ whole genome shotgun (WGS) entry which is preliminary data.</text>
</comment>
<dbReference type="AlphaFoldDB" id="A0A4R6UYK8"/>
<evidence type="ECO:0000313" key="3">
    <source>
        <dbReference type="EMBL" id="TDQ51053.1"/>
    </source>
</evidence>